<accession>A0A9J7L6W8</accession>
<dbReference type="Proteomes" id="UP000001554">
    <property type="component" value="Chromosome 5"/>
</dbReference>
<dbReference type="Gene3D" id="1.10.357.50">
    <property type="match status" value="1"/>
</dbReference>
<dbReference type="Pfam" id="PF10343">
    <property type="entry name" value="Q_salvage"/>
    <property type="match status" value="1"/>
</dbReference>
<dbReference type="Pfam" id="PF06046">
    <property type="entry name" value="Sec6"/>
    <property type="match status" value="1"/>
</dbReference>
<dbReference type="PANTHER" id="PTHR21292">
    <property type="entry name" value="EXOCYST COMPLEX COMPONENT SEC6-RELATED"/>
    <property type="match status" value="1"/>
</dbReference>
<dbReference type="AlphaFoldDB" id="A0A9J7L6W8"/>
<dbReference type="KEGG" id="bfo:118416268"/>
<protein>
    <submittedName>
        <fullName evidence="2">Exocyst complex component 3-like</fullName>
    </submittedName>
</protein>
<organism evidence="1 2">
    <name type="scientific">Branchiostoma floridae</name>
    <name type="common">Florida lancelet</name>
    <name type="synonym">Amphioxus</name>
    <dbReference type="NCBI Taxonomy" id="7739"/>
    <lineage>
        <taxon>Eukaryota</taxon>
        <taxon>Metazoa</taxon>
        <taxon>Chordata</taxon>
        <taxon>Cephalochordata</taxon>
        <taxon>Leptocardii</taxon>
        <taxon>Amphioxiformes</taxon>
        <taxon>Branchiostomatidae</taxon>
        <taxon>Branchiostoma</taxon>
    </lineage>
</organism>
<dbReference type="OrthoDB" id="416777at2759"/>
<reference evidence="1" key="1">
    <citation type="journal article" date="2020" name="Nat. Ecol. Evol.">
        <title>Deeply conserved synteny resolves early events in vertebrate evolution.</title>
        <authorList>
            <person name="Simakov O."/>
            <person name="Marletaz F."/>
            <person name="Yue J.X."/>
            <person name="O'Connell B."/>
            <person name="Jenkins J."/>
            <person name="Brandt A."/>
            <person name="Calef R."/>
            <person name="Tung C.H."/>
            <person name="Huang T.K."/>
            <person name="Schmutz J."/>
            <person name="Satoh N."/>
            <person name="Yu J.K."/>
            <person name="Putnam N.H."/>
            <person name="Green R.E."/>
            <person name="Rokhsar D.S."/>
        </authorList>
    </citation>
    <scope>NUCLEOTIDE SEQUENCE [LARGE SCALE GENOMIC DNA]</scope>
    <source>
        <strain evidence="1">S238N-H82</strain>
    </source>
</reference>
<dbReference type="GO" id="GO:0006887">
    <property type="term" value="P:exocytosis"/>
    <property type="evidence" value="ECO:0000318"/>
    <property type="project" value="GO_Central"/>
</dbReference>
<keyword evidence="1" id="KW-1185">Reference proteome</keyword>
<dbReference type="GO" id="GO:0000149">
    <property type="term" value="F:SNARE binding"/>
    <property type="evidence" value="ECO:0000318"/>
    <property type="project" value="GO_Central"/>
</dbReference>
<dbReference type="PANTHER" id="PTHR21292:SF1">
    <property type="entry name" value="EXOCYST COMPLEX COMPONENT 3"/>
    <property type="match status" value="1"/>
</dbReference>
<dbReference type="GO" id="GO:0000145">
    <property type="term" value="C:exocyst"/>
    <property type="evidence" value="ECO:0000318"/>
    <property type="project" value="GO_Central"/>
</dbReference>
<sequence>MSAEALPPLESGKFIAENSQDVKVLPDGVKKAAGVIFESLRKGDYSVELWKGAGATDGHELNPKVMDEKAVDWIFLVDTLNFSFWGESEDKKYKVKYKGQTYTGYWSLCAAVNRAMEEGIPITNPGYYAGMTEKELAYLLRSDSDTDMPMLQERVNNLREAGQVLKEKFDGSFVNCIRKCGGSAQKLLSLVVSNFSSYRDEAVFKEKTVAIYKRAQILIADIWSCFEGQGYGSFDDISSITMFADYRIPQALLYFGALEYSQALLDKCSNNHMFTSGEREEVEIRGCSIWAVKVSTGQSANPHENTQHKLPQNSSFKNVLFYRSLKKLLVSTLHGLLHLLSYKLTFIYVELAVFVVIEEDFLLVDWSSDASLAKITTMEDNTMVKEEDLEKAEVDAISTAAKHVANMLQRPDQLERVEQYRRRVARKKASVEARLKTAVQSQLDGVKTGLGQLGTALQDVQEVQKQLNEGGRDVQEVSRAERKVKEVKAVGARHSQLASAVENLKHIFTVPETVEETQQLINENKLLRAHKLLTDLETSRDDLLYEMHKLPSPSPTDNALLRHYFADVGKLSDSMAKQLWYSISRALSMVRKDPTMLVTALRIIEREERTDREMLQRQKITGFLPPGRPKKWRETCFKTLEVSVATRIEGHLPETRDLNKMWLVRHLEITRKYVLEDLRVVKVMFQQCFPPDYNIFQRMVSMYHNALSVHLQELISDELESNEIISLLMWYNTYESEELMGNPELEIDTSQLTPLLTEETRTKLQQQYLKTLYTNVTSWTKNTLNKDVNDWQQDTEPEADGDGYYLTQLPVIVFQIIWEHLEVAALVSPHLKLRVVDLLLECVLRFTEKYQEAITTYKTTHFEDRSGSLFFTAYMIAIINNCLAFKEYTQQLKSKHLATDELRRASQNPGRHRAVQRLLIEDEISRMLAADPAAKNVTVNAILVDNFLWDLRRARRADMDKMPFHRIRTIFY</sequence>
<dbReference type="InterPro" id="IPR019438">
    <property type="entry name" value="Q_salvage"/>
</dbReference>
<proteinExistence type="predicted"/>
<name>A0A9J7L6W8_BRAFL</name>
<gene>
    <name evidence="2" type="primary">LOC118416268</name>
</gene>
<reference evidence="2" key="2">
    <citation type="submission" date="2025-08" db="UniProtKB">
        <authorList>
            <consortium name="RefSeq"/>
        </authorList>
    </citation>
    <scope>IDENTIFICATION</scope>
    <source>
        <strain evidence="2">S238N-H82</strain>
        <tissue evidence="2">Testes</tissue>
    </source>
</reference>
<dbReference type="GO" id="GO:0051601">
    <property type="term" value="P:exocyst localization"/>
    <property type="evidence" value="ECO:0000318"/>
    <property type="project" value="GO_Central"/>
</dbReference>
<dbReference type="RefSeq" id="XP_035677248.1">
    <property type="nucleotide sequence ID" value="XM_035821355.1"/>
</dbReference>
<dbReference type="InterPro" id="IPR010326">
    <property type="entry name" value="EXOC3/Sec6"/>
</dbReference>
<evidence type="ECO:0000313" key="2">
    <source>
        <dbReference type="RefSeq" id="XP_035677248.1"/>
    </source>
</evidence>
<dbReference type="GeneID" id="118416268"/>
<evidence type="ECO:0000313" key="1">
    <source>
        <dbReference type="Proteomes" id="UP000001554"/>
    </source>
</evidence>